<dbReference type="AlphaFoldDB" id="A0A401JI32"/>
<sequence length="52" mass="5564">MILPAATLGMLGGVIAFGLIGLFIAPLILAVTLSVWRECLEDSCVETKTTWK</sequence>
<evidence type="ECO:0000313" key="3">
    <source>
        <dbReference type="Proteomes" id="UP000286806"/>
    </source>
</evidence>
<name>A0A401JI32_9PROT</name>
<keyword evidence="1" id="KW-1133">Transmembrane helix</keyword>
<gene>
    <name evidence="2" type="ORF">SFMTTN_3548</name>
</gene>
<protein>
    <submittedName>
        <fullName evidence="2">Putative membrane protein</fullName>
    </submittedName>
</protein>
<feature type="transmembrane region" description="Helical" evidence="1">
    <location>
        <begin position="6"/>
        <end position="31"/>
    </location>
</feature>
<keyword evidence="3" id="KW-1185">Reference proteome</keyword>
<evidence type="ECO:0000256" key="1">
    <source>
        <dbReference type="SAM" id="Phobius"/>
    </source>
</evidence>
<dbReference type="RefSeq" id="WP_189836462.1">
    <property type="nucleotide sequence ID" value="NZ_BGOW01000085.1"/>
</dbReference>
<proteinExistence type="predicted"/>
<dbReference type="Proteomes" id="UP000286806">
    <property type="component" value="Unassembled WGS sequence"/>
</dbReference>
<dbReference type="EMBL" id="BGOW01000085">
    <property type="protein sequence ID" value="GBL47706.1"/>
    <property type="molecule type" value="Genomic_DNA"/>
</dbReference>
<organism evidence="2 3">
    <name type="scientific">Sulfuriferula multivorans</name>
    <dbReference type="NCBI Taxonomy" id="1559896"/>
    <lineage>
        <taxon>Bacteria</taxon>
        <taxon>Pseudomonadati</taxon>
        <taxon>Pseudomonadota</taxon>
        <taxon>Betaproteobacteria</taxon>
        <taxon>Nitrosomonadales</taxon>
        <taxon>Sulfuricellaceae</taxon>
        <taxon>Sulfuriferula</taxon>
    </lineage>
</organism>
<comment type="caution">
    <text evidence="2">The sequence shown here is derived from an EMBL/GenBank/DDBJ whole genome shotgun (WGS) entry which is preliminary data.</text>
</comment>
<reference evidence="2 3" key="1">
    <citation type="journal article" date="2019" name="Front. Microbiol.">
        <title>Genomes of Neutrophilic Sulfur-Oxidizing Chemolithoautotrophs Representing 9 Proteobacterial Species From 8 Genera.</title>
        <authorList>
            <person name="Watanabe T."/>
            <person name="Kojima H."/>
            <person name="Umezawa K."/>
            <person name="Hori C."/>
            <person name="Takasuka T.E."/>
            <person name="Kato Y."/>
            <person name="Fukui M."/>
        </authorList>
    </citation>
    <scope>NUCLEOTIDE SEQUENCE [LARGE SCALE GENOMIC DNA]</scope>
    <source>
        <strain evidence="2 3">TTN</strain>
    </source>
</reference>
<keyword evidence="1" id="KW-0812">Transmembrane</keyword>
<accession>A0A401JI32</accession>
<evidence type="ECO:0000313" key="2">
    <source>
        <dbReference type="EMBL" id="GBL47706.1"/>
    </source>
</evidence>
<keyword evidence="1" id="KW-0472">Membrane</keyword>